<proteinExistence type="predicted"/>
<protein>
    <submittedName>
        <fullName evidence="1">Uncharacterized protein</fullName>
    </submittedName>
</protein>
<dbReference type="EMBL" id="BPLR01008860">
    <property type="protein sequence ID" value="GIY27826.1"/>
    <property type="molecule type" value="Genomic_DNA"/>
</dbReference>
<accession>A0AAV4S3R0</accession>
<organism evidence="1 2">
    <name type="scientific">Caerostris extrusa</name>
    <name type="common">Bark spider</name>
    <name type="synonym">Caerostris bankana</name>
    <dbReference type="NCBI Taxonomy" id="172846"/>
    <lineage>
        <taxon>Eukaryota</taxon>
        <taxon>Metazoa</taxon>
        <taxon>Ecdysozoa</taxon>
        <taxon>Arthropoda</taxon>
        <taxon>Chelicerata</taxon>
        <taxon>Arachnida</taxon>
        <taxon>Araneae</taxon>
        <taxon>Araneomorphae</taxon>
        <taxon>Entelegynae</taxon>
        <taxon>Araneoidea</taxon>
        <taxon>Araneidae</taxon>
        <taxon>Caerostris</taxon>
    </lineage>
</organism>
<comment type="caution">
    <text evidence="1">The sequence shown here is derived from an EMBL/GenBank/DDBJ whole genome shotgun (WGS) entry which is preliminary data.</text>
</comment>
<dbReference type="AlphaFoldDB" id="A0AAV4S3R0"/>
<evidence type="ECO:0000313" key="1">
    <source>
        <dbReference type="EMBL" id="GIY27826.1"/>
    </source>
</evidence>
<evidence type="ECO:0000313" key="2">
    <source>
        <dbReference type="Proteomes" id="UP001054945"/>
    </source>
</evidence>
<gene>
    <name evidence="1" type="ORF">CEXT_610621</name>
</gene>
<dbReference type="Proteomes" id="UP001054945">
    <property type="component" value="Unassembled WGS sequence"/>
</dbReference>
<reference evidence="1 2" key="1">
    <citation type="submission" date="2021-06" db="EMBL/GenBank/DDBJ databases">
        <title>Caerostris extrusa draft genome.</title>
        <authorList>
            <person name="Kono N."/>
            <person name="Arakawa K."/>
        </authorList>
    </citation>
    <scope>NUCLEOTIDE SEQUENCE [LARGE SCALE GENOMIC DNA]</scope>
</reference>
<keyword evidence="2" id="KW-1185">Reference proteome</keyword>
<name>A0AAV4S3R0_CAEEX</name>
<sequence>MWSLKTVRDSRVSRRPFQVLMLQWLMSSLQAIARRMAISRATEDYCPLTVHLTHLRMCLLQLKTVTLTPLRVNRIARFMWSLKTVRDSRVSRRPFQVLMLQWLMSSLQAIARRMAISRATEDYCPLTVHLTHLRMCLLQLKTVTLTPLRNYRVKWFLWSMDMWSTNMRKDASVRHLGDVYMKNLKKWWDGYNNERFVLLSDVEPTMVNS</sequence>